<dbReference type="RefSeq" id="XP_024710798.1">
    <property type="nucleotide sequence ID" value="XM_024848390.1"/>
</dbReference>
<comment type="caution">
    <text evidence="2">The sequence shown here is derived from an EMBL/GenBank/DDBJ whole genome shotgun (WGS) entry which is preliminary data.</text>
</comment>
<reference evidence="2 3" key="1">
    <citation type="submission" date="2016-12" db="EMBL/GenBank/DDBJ databases">
        <title>The genomes of Aspergillus section Nigri reveals drivers in fungal speciation.</title>
        <authorList>
            <consortium name="DOE Joint Genome Institute"/>
            <person name="Vesth T.C."/>
            <person name="Nybo J."/>
            <person name="Theobald S."/>
            <person name="Brandl J."/>
            <person name="Frisvad J.C."/>
            <person name="Nielsen K.F."/>
            <person name="Lyhne E.K."/>
            <person name="Kogle M.E."/>
            <person name="Kuo A."/>
            <person name="Riley R."/>
            <person name="Clum A."/>
            <person name="Nolan M."/>
            <person name="Lipzen A."/>
            <person name="Salamov A."/>
            <person name="Henrissat B."/>
            <person name="Wiebenga A."/>
            <person name="De Vries R.P."/>
            <person name="Grigoriev I.V."/>
            <person name="Mortensen U.H."/>
            <person name="Andersen M.R."/>
            <person name="Baker S.E."/>
        </authorList>
    </citation>
    <scope>NUCLEOTIDE SEQUENCE [LARGE SCALE GENOMIC DNA]</scope>
    <source>
        <strain evidence="2 3">IBT 23096</strain>
    </source>
</reference>
<dbReference type="EMBL" id="MSFO01000001">
    <property type="protein sequence ID" value="PLB55496.1"/>
    <property type="molecule type" value="Genomic_DNA"/>
</dbReference>
<dbReference type="AlphaFoldDB" id="A0A2I2GRI8"/>
<name>A0A2I2GRI8_9EURO</name>
<gene>
    <name evidence="2" type="ORF">P170DRAFT_433025</name>
</gene>
<accession>A0A2I2GRI8</accession>
<dbReference type="Proteomes" id="UP000234275">
    <property type="component" value="Unassembled WGS sequence"/>
</dbReference>
<dbReference type="VEuPathDB" id="FungiDB:P170DRAFT_433025"/>
<dbReference type="GeneID" id="36556089"/>
<evidence type="ECO:0000313" key="2">
    <source>
        <dbReference type="EMBL" id="PLB55496.1"/>
    </source>
</evidence>
<evidence type="ECO:0000313" key="3">
    <source>
        <dbReference type="Proteomes" id="UP000234275"/>
    </source>
</evidence>
<feature type="non-terminal residue" evidence="2">
    <location>
        <position position="1"/>
    </location>
</feature>
<feature type="region of interest" description="Disordered" evidence="1">
    <location>
        <begin position="34"/>
        <end position="99"/>
    </location>
</feature>
<evidence type="ECO:0000256" key="1">
    <source>
        <dbReference type="SAM" id="MobiDB-lite"/>
    </source>
</evidence>
<keyword evidence="3" id="KW-1185">Reference proteome</keyword>
<proteinExistence type="predicted"/>
<organism evidence="2 3">
    <name type="scientific">Aspergillus steynii IBT 23096</name>
    <dbReference type="NCBI Taxonomy" id="1392250"/>
    <lineage>
        <taxon>Eukaryota</taxon>
        <taxon>Fungi</taxon>
        <taxon>Dikarya</taxon>
        <taxon>Ascomycota</taxon>
        <taxon>Pezizomycotina</taxon>
        <taxon>Eurotiomycetes</taxon>
        <taxon>Eurotiomycetidae</taxon>
        <taxon>Eurotiales</taxon>
        <taxon>Aspergillaceae</taxon>
        <taxon>Aspergillus</taxon>
        <taxon>Aspergillus subgen. Circumdati</taxon>
    </lineage>
</organism>
<sequence length="99" mass="10691">MDIAFRQRPGVLQYFPIGSLGGLPAVPPVSSAQLLQRTGHTDRTSIDVRSNAGWETPSSSKGPELSCSSRLPSAPRSQPKSSHPGNFQPEPRFTRDFGT</sequence>
<feature type="compositionally biased region" description="Polar residues" evidence="1">
    <location>
        <begin position="56"/>
        <end position="85"/>
    </location>
</feature>
<protein>
    <submittedName>
        <fullName evidence="2">Uncharacterized protein</fullName>
    </submittedName>
</protein>